<dbReference type="RefSeq" id="WP_019421357.1">
    <property type="nucleotide sequence ID" value="NZ_JAJNBZ010000013.1"/>
</dbReference>
<keyword evidence="1" id="KW-0472">Membrane</keyword>
<evidence type="ECO:0000259" key="2">
    <source>
        <dbReference type="PROSITE" id="PS50993"/>
    </source>
</evidence>
<dbReference type="Proteomes" id="UP001199916">
    <property type="component" value="Unassembled WGS sequence"/>
</dbReference>
<protein>
    <recommendedName>
        <fullName evidence="2">Nidogen G2 beta-barrel domain-containing protein</fullName>
    </recommendedName>
</protein>
<keyword evidence="4" id="KW-1185">Reference proteome</keyword>
<evidence type="ECO:0000256" key="1">
    <source>
        <dbReference type="SAM" id="Phobius"/>
    </source>
</evidence>
<dbReference type="EMBL" id="JAJNBZ010000013">
    <property type="protein sequence ID" value="MCE5170943.1"/>
    <property type="molecule type" value="Genomic_DNA"/>
</dbReference>
<proteinExistence type="predicted"/>
<gene>
    <name evidence="3" type="ORF">LQV63_16690</name>
</gene>
<feature type="transmembrane region" description="Helical" evidence="1">
    <location>
        <begin position="37"/>
        <end position="56"/>
    </location>
</feature>
<accession>A0ABS8YG19</accession>
<dbReference type="PROSITE" id="PS50993">
    <property type="entry name" value="NIDOGEN_G2"/>
    <property type="match status" value="1"/>
</dbReference>
<evidence type="ECO:0000313" key="4">
    <source>
        <dbReference type="Proteomes" id="UP001199916"/>
    </source>
</evidence>
<reference evidence="3 4" key="1">
    <citation type="submission" date="2021-11" db="EMBL/GenBank/DDBJ databases">
        <title>Draft genome sequence of Paenibacillus profundus YoMME, a new Gram-positive bacteria with exoelectrogenic properties.</title>
        <authorList>
            <person name="Hubenova Y."/>
            <person name="Hubenova E."/>
            <person name="Manasiev Y."/>
            <person name="Peykov S."/>
            <person name="Mitov M."/>
        </authorList>
    </citation>
    <scope>NUCLEOTIDE SEQUENCE [LARGE SCALE GENOMIC DNA]</scope>
    <source>
        <strain evidence="3 4">YoMME</strain>
    </source>
</reference>
<sequence length="57" mass="6028">MHIGFIVGSTIASAVLIAGIIGWLLSKRKGYKNVWAGWAIVFGVFALISAVINAGIR</sequence>
<name>A0ABS8YG19_9BACL</name>
<comment type="caution">
    <text evidence="3">The sequence shown here is derived from an EMBL/GenBank/DDBJ whole genome shotgun (WGS) entry which is preliminary data.</text>
</comment>
<evidence type="ECO:0000313" key="3">
    <source>
        <dbReference type="EMBL" id="MCE5170943.1"/>
    </source>
</evidence>
<dbReference type="InterPro" id="IPR006605">
    <property type="entry name" value="G2_nidogen/fibulin_G2F"/>
</dbReference>
<organism evidence="3 4">
    <name type="scientific">Paenibacillus profundus</name>
    <dbReference type="NCBI Taxonomy" id="1173085"/>
    <lineage>
        <taxon>Bacteria</taxon>
        <taxon>Bacillati</taxon>
        <taxon>Bacillota</taxon>
        <taxon>Bacilli</taxon>
        <taxon>Bacillales</taxon>
        <taxon>Paenibacillaceae</taxon>
        <taxon>Paenibacillus</taxon>
    </lineage>
</organism>
<feature type="domain" description="Nidogen G2 beta-barrel" evidence="2">
    <location>
        <begin position="1"/>
        <end position="57"/>
    </location>
</feature>
<keyword evidence="1" id="KW-1133">Transmembrane helix</keyword>
<keyword evidence="1" id="KW-0812">Transmembrane</keyword>
<feature type="transmembrane region" description="Helical" evidence="1">
    <location>
        <begin position="6"/>
        <end position="25"/>
    </location>
</feature>